<organism evidence="2 3">
    <name type="scientific">Candidatus Scalindua rubra</name>
    <dbReference type="NCBI Taxonomy" id="1872076"/>
    <lineage>
        <taxon>Bacteria</taxon>
        <taxon>Pseudomonadati</taxon>
        <taxon>Planctomycetota</taxon>
        <taxon>Candidatus Brocadiia</taxon>
        <taxon>Candidatus Brocadiales</taxon>
        <taxon>Candidatus Scalinduaceae</taxon>
        <taxon>Candidatus Scalindua</taxon>
    </lineage>
</organism>
<proteinExistence type="predicted"/>
<dbReference type="EMBL" id="MAYW01000048">
    <property type="protein sequence ID" value="ODS32814.1"/>
    <property type="molecule type" value="Genomic_DNA"/>
</dbReference>
<reference evidence="2 3" key="1">
    <citation type="submission" date="2016-07" db="EMBL/GenBank/DDBJ databases">
        <title>Draft genome of Scalindua rubra, obtained from a brine-seawater interface in the Red Sea, sheds light on salt adaptation in anammox bacteria.</title>
        <authorList>
            <person name="Speth D.R."/>
            <person name="Lagkouvardos I."/>
            <person name="Wang Y."/>
            <person name="Qian P.-Y."/>
            <person name="Dutilh B.E."/>
            <person name="Jetten M.S."/>
        </authorList>
    </citation>
    <scope>NUCLEOTIDE SEQUENCE [LARGE SCALE GENOMIC DNA]</scope>
    <source>
        <strain evidence="2">BSI-1</strain>
    </source>
</reference>
<dbReference type="PATRIC" id="fig|1872076.5.peg.2439"/>
<evidence type="ECO:0000313" key="2">
    <source>
        <dbReference type="EMBL" id="ODS32814.1"/>
    </source>
</evidence>
<sequence length="372" mass="43205">MWHKRIRFILLFIILCGAIGCTNFNLFGRKDQIQGQSNNIFNKGKTYVKLEEVKSTKGTSKTFFDHPKYLRSDVISTVLSSIYFKEKGIKGWSKEQNVFLESELFNLVPHITNAITKASPSQYVLVNSAYTKGKGFFKSELYTIFGLFVSNDKLNVVFSRIQYEPMIEKGESSIFTDTEAVFVDPFSIKKNPFWQITLRSGQRFNKGHNNWLIIDLEKDTFVKKEDYGKEIAISSKQEESKTSGTRETISGGQPIIVKQMSIKDQLLELKELETTGLITEEDYELRKALILGSKKEKSIKDKFNELRKLKEGGFISDIDYEHKKRELLDVNDESERKRDIKKVLAEYLELRDEGFITDKDYDYKKKKLLKEF</sequence>
<evidence type="ECO:0000259" key="1">
    <source>
        <dbReference type="Pfam" id="PF09851"/>
    </source>
</evidence>
<evidence type="ECO:0000313" key="3">
    <source>
        <dbReference type="Proteomes" id="UP000094056"/>
    </source>
</evidence>
<dbReference type="InterPro" id="IPR018649">
    <property type="entry name" value="SHOCT"/>
</dbReference>
<feature type="domain" description="SHOCT" evidence="1">
    <location>
        <begin position="304"/>
        <end position="328"/>
    </location>
</feature>
<dbReference type="AlphaFoldDB" id="A0A1E3XCX6"/>
<comment type="caution">
    <text evidence="2">The sequence shown here is derived from an EMBL/GenBank/DDBJ whole genome shotgun (WGS) entry which is preliminary data.</text>
</comment>
<name>A0A1E3XCX6_9BACT</name>
<accession>A0A1E3XCX6</accession>
<protein>
    <recommendedName>
        <fullName evidence="1">SHOCT domain-containing protein</fullName>
    </recommendedName>
</protein>
<dbReference type="Pfam" id="PF09851">
    <property type="entry name" value="SHOCT"/>
    <property type="match status" value="1"/>
</dbReference>
<gene>
    <name evidence="2" type="ORF">SCARUB_02071</name>
</gene>
<dbReference type="PROSITE" id="PS51257">
    <property type="entry name" value="PROKAR_LIPOPROTEIN"/>
    <property type="match status" value="1"/>
</dbReference>
<dbReference type="Proteomes" id="UP000094056">
    <property type="component" value="Unassembled WGS sequence"/>
</dbReference>